<dbReference type="RefSeq" id="WP_074965824.1">
    <property type="nucleotide sequence ID" value="NZ_CBCRYP010000002.1"/>
</dbReference>
<dbReference type="Proteomes" id="UP000183635">
    <property type="component" value="Unassembled WGS sequence"/>
</dbReference>
<proteinExistence type="predicted"/>
<name>A0A1I2X9T5_9RHOB</name>
<keyword evidence="2" id="KW-1185">Reference proteome</keyword>
<dbReference type="OrthoDB" id="7570189at2"/>
<protein>
    <submittedName>
        <fullName evidence="1">Head-tail adaptor</fullName>
    </submittedName>
</protein>
<gene>
    <name evidence="1" type="ORF">SAMN04488021_101178</name>
</gene>
<dbReference type="AlphaFoldDB" id="A0A1I2X9T5"/>
<dbReference type="InterPro" id="IPR008767">
    <property type="entry name" value="Phage_SPP1_head-tail_adaptor"/>
</dbReference>
<evidence type="ECO:0000313" key="1">
    <source>
        <dbReference type="EMBL" id="SFH10265.1"/>
    </source>
</evidence>
<accession>A0A1I2X9T5</accession>
<reference evidence="1 2" key="1">
    <citation type="submission" date="2016-10" db="EMBL/GenBank/DDBJ databases">
        <authorList>
            <person name="de Groot N.N."/>
        </authorList>
    </citation>
    <scope>NUCLEOTIDE SEQUENCE [LARGE SCALE GENOMIC DNA]</scope>
    <source>
        <strain evidence="1 2">DSM 8537</strain>
    </source>
</reference>
<dbReference type="STRING" id="34004.SAMN04488021_101178"/>
<dbReference type="EMBL" id="FOPU01000001">
    <property type="protein sequence ID" value="SFH10265.1"/>
    <property type="molecule type" value="Genomic_DNA"/>
</dbReference>
<dbReference type="Pfam" id="PF05521">
    <property type="entry name" value="Phage_HCP"/>
    <property type="match status" value="1"/>
</dbReference>
<dbReference type="Gene3D" id="2.40.10.270">
    <property type="entry name" value="Bacteriophage SPP1 head-tail adaptor protein"/>
    <property type="match status" value="1"/>
</dbReference>
<organism evidence="1 2">
    <name type="scientific">Paracoccus aminovorans</name>
    <dbReference type="NCBI Taxonomy" id="34004"/>
    <lineage>
        <taxon>Bacteria</taxon>
        <taxon>Pseudomonadati</taxon>
        <taxon>Pseudomonadota</taxon>
        <taxon>Alphaproteobacteria</taxon>
        <taxon>Rhodobacterales</taxon>
        <taxon>Paracoccaceae</taxon>
        <taxon>Paracoccus</taxon>
    </lineage>
</organism>
<dbReference type="InterPro" id="IPR038666">
    <property type="entry name" value="SSP1_head-tail_sf"/>
</dbReference>
<evidence type="ECO:0000313" key="2">
    <source>
        <dbReference type="Proteomes" id="UP000183635"/>
    </source>
</evidence>
<sequence>MSAPRLTVPLVVETPVREPDGMGGFRLAWQDVGQLWAEMRSGAGAERFAEVGAQSVVAWRITVRAAPAGDARRPRPEQRFRMGEGAAARRFRIEAVAEADTLGRWLVCVAKEESLA</sequence>